<dbReference type="InterPro" id="IPR013783">
    <property type="entry name" value="Ig-like_fold"/>
</dbReference>
<dbReference type="EMBL" id="NIDE01000017">
    <property type="protein sequence ID" value="OWK36624.1"/>
    <property type="molecule type" value="Genomic_DNA"/>
</dbReference>
<comment type="caution">
    <text evidence="2">The sequence shown here is derived from an EMBL/GenBank/DDBJ whole genome shotgun (WGS) entry which is preliminary data.</text>
</comment>
<dbReference type="SUPFAM" id="SSF52799">
    <property type="entry name" value="(Phosphotyrosine protein) phosphatases II"/>
    <property type="match status" value="1"/>
</dbReference>
<evidence type="ECO:0000313" key="2">
    <source>
        <dbReference type="EMBL" id="OWK36624.1"/>
    </source>
</evidence>
<dbReference type="PROSITE" id="PS00383">
    <property type="entry name" value="TYR_PHOSPHATASE_1"/>
    <property type="match status" value="1"/>
</dbReference>
<evidence type="ECO:0000256" key="1">
    <source>
        <dbReference type="ARBA" id="ARBA00009580"/>
    </source>
</evidence>
<evidence type="ECO:0008006" key="4">
    <source>
        <dbReference type="Google" id="ProtNLM"/>
    </source>
</evidence>
<accession>A0A225DAD6</accession>
<sequence length="314" mass="35085">MQVFAGTNRHEVVEGRVYRSAQPTGPQLNEYLAAHHIRTVVNLRGAATHIDEPRNAWYRAEVVASHDHNVSQEDITLSARLLPPPVEMKRLVDVLDHTEYPVLFHCKQGADRTGLASTLYLLLYTDATPAAARRQLWPVYGHIALGATAPMDEFFDRYEDWLADQKTTHSPDRLRHWLLDVYSPGPARSELIWLEKPPDPVPVGRPFAARIRAVNRSTETWEFKPGNQAGIHLQYGVGNEQFQMIYRGEAGLFRATVAPGESIDLVLAVPSLKTPGRYALAAEMIDGTGASVPVRQNSFVKFGDESVMTQVNVK</sequence>
<keyword evidence="3" id="KW-1185">Reference proteome</keyword>
<dbReference type="InterPro" id="IPR029021">
    <property type="entry name" value="Prot-tyrosine_phosphatase-like"/>
</dbReference>
<name>A0A225DAD6_9BACT</name>
<dbReference type="Gene3D" id="3.90.190.10">
    <property type="entry name" value="Protein tyrosine phosphatase superfamily"/>
    <property type="match status" value="1"/>
</dbReference>
<gene>
    <name evidence="2" type="ORF">FRUB_09187</name>
</gene>
<reference evidence="3" key="1">
    <citation type="submission" date="2017-06" db="EMBL/GenBank/DDBJ databases">
        <title>Genome analysis of Fimbriiglobus ruber SP5, the first member of the order Planctomycetales with confirmed chitinolytic capability.</title>
        <authorList>
            <person name="Ravin N.V."/>
            <person name="Rakitin A.L."/>
            <person name="Ivanova A.A."/>
            <person name="Beletsky A.V."/>
            <person name="Kulichevskaya I.S."/>
            <person name="Mardanov A.V."/>
            <person name="Dedysh S.N."/>
        </authorList>
    </citation>
    <scope>NUCLEOTIDE SEQUENCE [LARGE SCALE GENOMIC DNA]</scope>
    <source>
        <strain evidence="3">SP5</strain>
    </source>
</reference>
<proteinExistence type="inferred from homology"/>
<comment type="similarity">
    <text evidence="1">Belongs to the protein-tyrosine phosphatase family.</text>
</comment>
<dbReference type="AlphaFoldDB" id="A0A225DAD6"/>
<evidence type="ECO:0000313" key="3">
    <source>
        <dbReference type="Proteomes" id="UP000214646"/>
    </source>
</evidence>
<dbReference type="InterPro" id="IPR016130">
    <property type="entry name" value="Tyr_Pase_AS"/>
</dbReference>
<dbReference type="Proteomes" id="UP000214646">
    <property type="component" value="Unassembled WGS sequence"/>
</dbReference>
<dbReference type="PANTHER" id="PTHR31126:SF72">
    <property type="entry name" value="DUAL SPECIFICITY PROTEIN PHOSPHATASE TPBA"/>
    <property type="match status" value="1"/>
</dbReference>
<dbReference type="Pfam" id="PF13350">
    <property type="entry name" value="Y_phosphatase3"/>
    <property type="match status" value="1"/>
</dbReference>
<dbReference type="Gene3D" id="2.60.40.10">
    <property type="entry name" value="Immunoglobulins"/>
    <property type="match status" value="1"/>
</dbReference>
<dbReference type="PANTHER" id="PTHR31126">
    <property type="entry name" value="TYROSINE-PROTEIN PHOSPHATASE"/>
    <property type="match status" value="1"/>
</dbReference>
<dbReference type="InterPro" id="IPR026893">
    <property type="entry name" value="Tyr/Ser_Pase_IphP-type"/>
</dbReference>
<dbReference type="GO" id="GO:0004721">
    <property type="term" value="F:phosphoprotein phosphatase activity"/>
    <property type="evidence" value="ECO:0007669"/>
    <property type="project" value="InterPro"/>
</dbReference>
<organism evidence="2 3">
    <name type="scientific">Fimbriiglobus ruber</name>
    <dbReference type="NCBI Taxonomy" id="1908690"/>
    <lineage>
        <taxon>Bacteria</taxon>
        <taxon>Pseudomonadati</taxon>
        <taxon>Planctomycetota</taxon>
        <taxon>Planctomycetia</taxon>
        <taxon>Gemmatales</taxon>
        <taxon>Gemmataceae</taxon>
        <taxon>Fimbriiglobus</taxon>
    </lineage>
</organism>
<protein>
    <recommendedName>
        <fullName evidence="4">Tyrosine specific protein phosphatases domain-containing protein</fullName>
    </recommendedName>
</protein>